<dbReference type="AlphaFoldDB" id="A0AAD5Y601"/>
<feature type="domain" description="Flavodoxin-like" evidence="9">
    <location>
        <begin position="70"/>
        <end position="232"/>
    </location>
</feature>
<dbReference type="InterPro" id="IPR017938">
    <property type="entry name" value="Riboflavin_synthase-like_b-brl"/>
</dbReference>
<reference evidence="10" key="1">
    <citation type="submission" date="2020-05" db="EMBL/GenBank/DDBJ databases">
        <title>Phylogenomic resolution of chytrid fungi.</title>
        <authorList>
            <person name="Stajich J.E."/>
            <person name="Amses K."/>
            <person name="Simmons R."/>
            <person name="Seto K."/>
            <person name="Myers J."/>
            <person name="Bonds A."/>
            <person name="Quandt C.A."/>
            <person name="Barry K."/>
            <person name="Liu P."/>
            <person name="Grigoriev I."/>
            <person name="Longcore J.E."/>
            <person name="James T.Y."/>
        </authorList>
    </citation>
    <scope>NUCLEOTIDE SEQUENCE</scope>
    <source>
        <strain evidence="10">PLAUS21</strain>
    </source>
</reference>
<keyword evidence="3" id="KW-0285">Flavoprotein</keyword>
<comment type="caution">
    <text evidence="10">The sequence shown here is derived from an EMBL/GenBank/DDBJ whole genome shotgun (WGS) entry which is preliminary data.</text>
</comment>
<proteinExistence type="predicted"/>
<dbReference type="InterPro" id="IPR029039">
    <property type="entry name" value="Flavoprotein-like_sf"/>
</dbReference>
<keyword evidence="11" id="KW-1185">Reference proteome</keyword>
<dbReference type="GO" id="GO:0010181">
    <property type="term" value="F:FMN binding"/>
    <property type="evidence" value="ECO:0007669"/>
    <property type="project" value="InterPro"/>
</dbReference>
<comment type="cofactor">
    <cofactor evidence="1">
        <name>FMN</name>
        <dbReference type="ChEBI" id="CHEBI:58210"/>
    </cofactor>
</comment>
<dbReference type="Pfam" id="PF00258">
    <property type="entry name" value="Flavodoxin_1"/>
    <property type="match status" value="1"/>
</dbReference>
<keyword evidence="7" id="KW-0560">Oxidoreductase</keyword>
<evidence type="ECO:0000256" key="2">
    <source>
        <dbReference type="ARBA" id="ARBA00001974"/>
    </source>
</evidence>
<sequence>MLEKFDTLDIALLSSVFVATFGYLWYSSQDSKPAPKPATAAANTPIKMKYVSAKDSLIEKLESLGHERMVVLFFGSQTGTAEDLATRTMKTISNKLHIPGVVIDTDEYNMEELAELNDLGKDWLYGFFMATYGEGEPTDNSADFYSWIMDGNGIGSDKGDQEDHMTEEQICKGLNYFIFGLGNKTYEHFNAIARRLDARLTKLGAERVGPRGEGDDDDSMEGDYLKWEPQILSAISEYFGVAVDNTSQKSKPHVPLFKIEYVDSEPKFKGELSSGQPRSWNNNVENNAKSSYDIKHPYYSKFVVSEPLFKNASDSFRFPEHAVNINHSKVQVNDDHLTIPRQCYHIEFDLGSSGIKYKTGDHIGVYGNNSVESVEYLAKGLRIDDLDKVVKLAPNPDNALSSSAKSNLPAPCTIRTALTNYLDINAITKQHHLEIFAKYAKDPAEKKLLEELSDNREKYVAEVETQQKTLADILHEFPSIEESPNIVSVTAVVVRYALPHRHLNNGSKKVVVKDGLVTSFLERIHDHKEGKIDSRAIPAPEHIPNFHFPVYIRSSNFRLPKNLETPVVMVGPGTGVAPFRGFIRERFLHAQEGEKVGPTWLFYGCRNADSDYLYKNEFEQLLKEAADYDIDLKIITAFSRDTEKKVYVQHRVKEHANDIWNFLEIQSGNFYICGDAKNMAHDVNKELENIAISVGGMNEDGSKNWIKKLRTQGRYLEDVWS</sequence>
<protein>
    <recommendedName>
        <fullName evidence="8">NADPH--hemoprotein reductase</fullName>
        <ecNumber evidence="8">1.6.2.4</ecNumber>
    </recommendedName>
</protein>
<keyword evidence="5" id="KW-0274">FAD</keyword>
<dbReference type="InterPro" id="IPR001433">
    <property type="entry name" value="OxRdtase_FAD/NAD-bd"/>
</dbReference>
<accession>A0AAD5Y601</accession>
<dbReference type="PANTHER" id="PTHR19384">
    <property type="entry name" value="NITRIC OXIDE SYNTHASE-RELATED"/>
    <property type="match status" value="1"/>
</dbReference>
<dbReference type="InterPro" id="IPR001094">
    <property type="entry name" value="Flavdoxin-like"/>
</dbReference>
<dbReference type="PANTHER" id="PTHR19384:SF17">
    <property type="entry name" value="NADPH--CYTOCHROME P450 REDUCTASE"/>
    <property type="match status" value="1"/>
</dbReference>
<dbReference type="FunFam" id="3.40.50.80:FF:000001">
    <property type="entry name" value="NADPH--cytochrome P450 reductase 1"/>
    <property type="match status" value="1"/>
</dbReference>
<evidence type="ECO:0000256" key="8">
    <source>
        <dbReference type="ARBA" id="ARBA00023797"/>
    </source>
</evidence>
<evidence type="ECO:0000256" key="4">
    <source>
        <dbReference type="ARBA" id="ARBA00022643"/>
    </source>
</evidence>
<dbReference type="EMBL" id="JADGKB010000033">
    <property type="protein sequence ID" value="KAJ3257886.1"/>
    <property type="molecule type" value="Genomic_DNA"/>
</dbReference>
<dbReference type="EC" id="1.6.2.4" evidence="8"/>
<dbReference type="PRINTS" id="PR00369">
    <property type="entry name" value="FLAVODOXIN"/>
</dbReference>
<dbReference type="SUPFAM" id="SSF52218">
    <property type="entry name" value="Flavoproteins"/>
    <property type="match status" value="1"/>
</dbReference>
<dbReference type="InterPro" id="IPR001709">
    <property type="entry name" value="Flavoprot_Pyr_Nucl_cyt_Rdtase"/>
</dbReference>
<dbReference type="GO" id="GO:0005829">
    <property type="term" value="C:cytosol"/>
    <property type="evidence" value="ECO:0007669"/>
    <property type="project" value="TreeGrafter"/>
</dbReference>
<dbReference type="SUPFAM" id="SSF52343">
    <property type="entry name" value="Ferredoxin reductase-like, C-terminal NADP-linked domain"/>
    <property type="match status" value="1"/>
</dbReference>
<keyword evidence="4" id="KW-0288">FMN</keyword>
<dbReference type="Gene3D" id="1.20.990.10">
    <property type="entry name" value="NADPH-cytochrome p450 Reductase, Chain A, domain 3"/>
    <property type="match status" value="1"/>
</dbReference>
<dbReference type="SUPFAM" id="SSF63380">
    <property type="entry name" value="Riboflavin synthase domain-like"/>
    <property type="match status" value="1"/>
</dbReference>
<evidence type="ECO:0000256" key="1">
    <source>
        <dbReference type="ARBA" id="ARBA00001917"/>
    </source>
</evidence>
<evidence type="ECO:0000313" key="11">
    <source>
        <dbReference type="Proteomes" id="UP001210925"/>
    </source>
</evidence>
<evidence type="ECO:0000256" key="6">
    <source>
        <dbReference type="ARBA" id="ARBA00022857"/>
    </source>
</evidence>
<organism evidence="10 11">
    <name type="scientific">Boothiomyces macroporosus</name>
    <dbReference type="NCBI Taxonomy" id="261099"/>
    <lineage>
        <taxon>Eukaryota</taxon>
        <taxon>Fungi</taxon>
        <taxon>Fungi incertae sedis</taxon>
        <taxon>Chytridiomycota</taxon>
        <taxon>Chytridiomycota incertae sedis</taxon>
        <taxon>Chytridiomycetes</taxon>
        <taxon>Rhizophydiales</taxon>
        <taxon>Terramycetaceae</taxon>
        <taxon>Boothiomyces</taxon>
    </lineage>
</organism>
<dbReference type="InterPro" id="IPR039261">
    <property type="entry name" value="FNR_nucleotide-bd"/>
</dbReference>
<gene>
    <name evidence="10" type="ORF">HK103_004177</name>
</gene>
<evidence type="ECO:0000256" key="3">
    <source>
        <dbReference type="ARBA" id="ARBA00022630"/>
    </source>
</evidence>
<dbReference type="Pfam" id="PF00667">
    <property type="entry name" value="FAD_binding_1"/>
    <property type="match status" value="1"/>
</dbReference>
<evidence type="ECO:0000259" key="9">
    <source>
        <dbReference type="PROSITE" id="PS50902"/>
    </source>
</evidence>
<comment type="cofactor">
    <cofactor evidence="2">
        <name>FAD</name>
        <dbReference type="ChEBI" id="CHEBI:57692"/>
    </cofactor>
</comment>
<dbReference type="PROSITE" id="PS50902">
    <property type="entry name" value="FLAVODOXIN_LIKE"/>
    <property type="match status" value="1"/>
</dbReference>
<keyword evidence="6" id="KW-0521">NADP</keyword>
<dbReference type="PRINTS" id="PR00371">
    <property type="entry name" value="FPNCR"/>
</dbReference>
<dbReference type="Gene3D" id="2.40.30.10">
    <property type="entry name" value="Translation factors"/>
    <property type="match status" value="1"/>
</dbReference>
<dbReference type="GO" id="GO:0050660">
    <property type="term" value="F:flavin adenine dinucleotide binding"/>
    <property type="evidence" value="ECO:0007669"/>
    <property type="project" value="TreeGrafter"/>
</dbReference>
<evidence type="ECO:0000256" key="5">
    <source>
        <dbReference type="ARBA" id="ARBA00022827"/>
    </source>
</evidence>
<dbReference type="Gene3D" id="3.40.50.360">
    <property type="match status" value="1"/>
</dbReference>
<dbReference type="Proteomes" id="UP001210925">
    <property type="component" value="Unassembled WGS sequence"/>
</dbReference>
<dbReference type="GO" id="GO:0003958">
    <property type="term" value="F:NADPH-hemoprotein reductase activity"/>
    <property type="evidence" value="ECO:0007669"/>
    <property type="project" value="UniProtKB-EC"/>
</dbReference>
<dbReference type="InterPro" id="IPR003097">
    <property type="entry name" value="CysJ-like_FAD-binding"/>
</dbReference>
<dbReference type="Pfam" id="PF00175">
    <property type="entry name" value="NAD_binding_1"/>
    <property type="match status" value="1"/>
</dbReference>
<name>A0AAD5Y601_9FUNG</name>
<dbReference type="InterPro" id="IPR008254">
    <property type="entry name" value="Flavodoxin/NO_synth"/>
</dbReference>
<dbReference type="InterPro" id="IPR023173">
    <property type="entry name" value="NADPH_Cyt_P450_Rdtase_alpha"/>
</dbReference>
<evidence type="ECO:0000313" key="10">
    <source>
        <dbReference type="EMBL" id="KAJ3257886.1"/>
    </source>
</evidence>
<dbReference type="Gene3D" id="3.40.50.80">
    <property type="entry name" value="Nucleotide-binding domain of ferredoxin-NADP reductase (FNR) module"/>
    <property type="match status" value="1"/>
</dbReference>
<evidence type="ECO:0000256" key="7">
    <source>
        <dbReference type="ARBA" id="ARBA00023002"/>
    </source>
</evidence>